<gene>
    <name evidence="3" type="ORF">SPSK_01461</name>
</gene>
<evidence type="ECO:0000313" key="4">
    <source>
        <dbReference type="Proteomes" id="UP000033710"/>
    </source>
</evidence>
<protein>
    <submittedName>
        <fullName evidence="3">Uncharacterized protein</fullName>
    </submittedName>
</protein>
<feature type="compositionally biased region" description="Polar residues" evidence="1">
    <location>
        <begin position="10"/>
        <end position="36"/>
    </location>
</feature>
<dbReference type="RefSeq" id="XP_016589698.1">
    <property type="nucleotide sequence ID" value="XM_016728373.1"/>
</dbReference>
<organism evidence="3 4">
    <name type="scientific">Sporothrix schenckii 1099-18</name>
    <dbReference type="NCBI Taxonomy" id="1397361"/>
    <lineage>
        <taxon>Eukaryota</taxon>
        <taxon>Fungi</taxon>
        <taxon>Dikarya</taxon>
        <taxon>Ascomycota</taxon>
        <taxon>Pezizomycotina</taxon>
        <taxon>Sordariomycetes</taxon>
        <taxon>Sordariomycetidae</taxon>
        <taxon>Ophiostomatales</taxon>
        <taxon>Ophiostomataceae</taxon>
        <taxon>Sporothrix</taxon>
    </lineage>
</organism>
<feature type="region of interest" description="Disordered" evidence="1">
    <location>
        <begin position="534"/>
        <end position="565"/>
    </location>
</feature>
<dbReference type="KEGG" id="ssck:SPSK_01461"/>
<dbReference type="VEuPathDB" id="FungiDB:SPSK_01461"/>
<evidence type="ECO:0000256" key="1">
    <source>
        <dbReference type="SAM" id="MobiDB-lite"/>
    </source>
</evidence>
<name>A0A0F2MBL3_SPOSC</name>
<reference evidence="3 4" key="1">
    <citation type="journal article" date="2014" name="BMC Genomics">
        <title>Comparative genomics of the major fungal agents of human and animal Sporotrichosis: Sporothrix schenckii and Sporothrix brasiliensis.</title>
        <authorList>
            <person name="Teixeira M.M."/>
            <person name="de Almeida L.G."/>
            <person name="Kubitschek-Barreira P."/>
            <person name="Alves F.L."/>
            <person name="Kioshima E.S."/>
            <person name="Abadio A.K."/>
            <person name="Fernandes L."/>
            <person name="Derengowski L.S."/>
            <person name="Ferreira K.S."/>
            <person name="Souza R.C."/>
            <person name="Ruiz J.C."/>
            <person name="de Andrade N.C."/>
            <person name="Paes H.C."/>
            <person name="Nicola A.M."/>
            <person name="Albuquerque P."/>
            <person name="Gerber A.L."/>
            <person name="Martins V.P."/>
            <person name="Peconick L.D."/>
            <person name="Neto A.V."/>
            <person name="Chaucanez C.B."/>
            <person name="Silva P.A."/>
            <person name="Cunha O.L."/>
            <person name="de Oliveira F.F."/>
            <person name="dos Santos T.C."/>
            <person name="Barros A.L."/>
            <person name="Soares M.A."/>
            <person name="de Oliveira L.M."/>
            <person name="Marini M.M."/>
            <person name="Villalobos-Duno H."/>
            <person name="Cunha M.M."/>
            <person name="de Hoog S."/>
            <person name="da Silveira J.F."/>
            <person name="Henrissat B."/>
            <person name="Nino-Vega G.A."/>
            <person name="Cisalpino P.S."/>
            <person name="Mora-Montes H.M."/>
            <person name="Almeida S.R."/>
            <person name="Stajich J.E."/>
            <person name="Lopes-Bezerra L.M."/>
            <person name="Vasconcelos A.T."/>
            <person name="Felipe M.S."/>
        </authorList>
    </citation>
    <scope>NUCLEOTIDE SEQUENCE [LARGE SCALE GENOMIC DNA]</scope>
    <source>
        <strain evidence="3 4">1099-18</strain>
    </source>
</reference>
<keyword evidence="2" id="KW-0812">Transmembrane</keyword>
<dbReference type="OrthoDB" id="5428055at2759"/>
<feature type="compositionally biased region" description="Polar residues" evidence="1">
    <location>
        <begin position="248"/>
        <end position="257"/>
    </location>
</feature>
<proteinExistence type="predicted"/>
<keyword evidence="2" id="KW-0472">Membrane</keyword>
<comment type="caution">
    <text evidence="3">The sequence shown here is derived from an EMBL/GenBank/DDBJ whole genome shotgun (WGS) entry which is preliminary data.</text>
</comment>
<feature type="compositionally biased region" description="Low complexity" evidence="1">
    <location>
        <begin position="45"/>
        <end position="54"/>
    </location>
</feature>
<evidence type="ECO:0000313" key="3">
    <source>
        <dbReference type="EMBL" id="KJR87022.1"/>
    </source>
</evidence>
<feature type="region of interest" description="Disordered" evidence="1">
    <location>
        <begin position="240"/>
        <end position="311"/>
    </location>
</feature>
<keyword evidence="2" id="KW-1133">Transmembrane helix</keyword>
<evidence type="ECO:0000256" key="2">
    <source>
        <dbReference type="SAM" id="Phobius"/>
    </source>
</evidence>
<dbReference type="GeneID" id="27663650"/>
<reference evidence="3 4" key="2">
    <citation type="journal article" date="2015" name="Eukaryot. Cell">
        <title>Asexual propagation of a virulent clone complex in a human and feline outbreak of sporotrichosis.</title>
        <authorList>
            <person name="Teixeira Mde M."/>
            <person name="Rodrigues A.M."/>
            <person name="Tsui C.K."/>
            <person name="de Almeida L.G."/>
            <person name="Van Diepeningen A.D."/>
            <person name="van den Ende B.G."/>
            <person name="Fernandes G.F."/>
            <person name="Kano R."/>
            <person name="Hamelin R.C."/>
            <person name="Lopes-Bezerra L.M."/>
            <person name="Vasconcelos A.T."/>
            <person name="de Hoog S."/>
            <person name="de Camargo Z.P."/>
            <person name="Felipe M.S."/>
        </authorList>
    </citation>
    <scope>NUCLEOTIDE SEQUENCE [LARGE SCALE GENOMIC DNA]</scope>
    <source>
        <strain evidence="3 4">1099-18</strain>
    </source>
</reference>
<feature type="region of interest" description="Disordered" evidence="1">
    <location>
        <begin position="1"/>
        <end position="59"/>
    </location>
</feature>
<feature type="transmembrane region" description="Helical" evidence="2">
    <location>
        <begin position="604"/>
        <end position="623"/>
    </location>
</feature>
<feature type="transmembrane region" description="Helical" evidence="2">
    <location>
        <begin position="573"/>
        <end position="592"/>
    </location>
</feature>
<dbReference type="Proteomes" id="UP000033710">
    <property type="component" value="Unassembled WGS sequence"/>
</dbReference>
<sequence length="883" mass="95287">MSTKEAESRVATQAATPASMRNGSSASTAVPPSSDTGPAGRERSQQQTSSSSYSEPLRYGANMPASYEPLFDGAYDSDHEMDRAKDAIPPDTCPAAYILEWGPQQSCVRSPLDIDDALLSSVSSSSGGVAGESSSRVNFLRHVWQCDHTLPLSPSVAGRMFVGLPASATCRLYVLRDTGDEETNRLLCATFDVDPAFMSAHISGQRFRPRDRPWRGGKGHSATFSACSYVYPQTLTLTVNKPLPTGSPRGSGSNSQLDGPGEKPQTPASQAPLDNGLQRQEKNEATAPVAESKAPSQEPRHSSPTYDPKTEMISNPVVMFCRASLWASPRANVLFLDRNPSSTSLEDALLEALDDTMGPDSAADQSDNGTQLATAARTLEISLSGLVYDQWLDFVDTLSVSNREINPGRINRKLLWGMSQYLELNLTIARTHEKKVHMAKQHHLQSAQETDKASLENAGPFYYDGQQFAGSDDWKELLSRLERIVALLPLQSRNPSVAATGGNMARFTASDTSYTVNRIPPHDTQEVAIDSAPELGLGSSTSTPKGPLPGGINDPSRQPFSRTPEGQEALSRISYMGGILLPFSIIAGVLSMSDPFGPGDRLFWVFWVITLPITCFTLTIIYADDIRKAYIWKPMSHKSLQDAINKGEAVTADAAARLAHAAERVIDKFSSDGDPEIETDPVASAVRLVDARGSNGRRARVRVTTKSGPGGPTFYRLADVSQPESPPVSPVSAQGPPLPEPATVRIETANVELSGAIQHARVRRRLGIFGPLQQLWPRKSQPNVPASTSLHNAGSARLADDVEPGLPSGDTVVIDVVRPNVDSGTAEMFSRPVSGLNVAAPGCPTILLEQRNDELQPKAWRLQQLGWVGAFKTIVGYQRPRDA</sequence>
<accession>A0A0F2MBL3</accession>
<dbReference type="AlphaFoldDB" id="A0A0F2MBL3"/>
<dbReference type="EMBL" id="AXCR01000005">
    <property type="protein sequence ID" value="KJR87022.1"/>
    <property type="molecule type" value="Genomic_DNA"/>
</dbReference>